<dbReference type="RefSeq" id="WP_177165635.1">
    <property type="nucleotide sequence ID" value="NZ_FOHA01000001.1"/>
</dbReference>
<dbReference type="STRING" id="142588.SAMN04488559_101303"/>
<name>A0A1H9Q1T6_9LACT</name>
<dbReference type="NCBIfam" id="TIGR03786">
    <property type="entry name" value="strep_pil_rpt"/>
    <property type="match status" value="1"/>
</dbReference>
<evidence type="ECO:0000256" key="1">
    <source>
        <dbReference type="SAM" id="Phobius"/>
    </source>
</evidence>
<dbReference type="NCBIfam" id="TIGR01167">
    <property type="entry name" value="LPXTG_anchor"/>
    <property type="match status" value="1"/>
</dbReference>
<dbReference type="Pfam" id="PF12892">
    <property type="entry name" value="FctA"/>
    <property type="match status" value="1"/>
</dbReference>
<organism evidence="4 5">
    <name type="scientific">Isobaculum melis</name>
    <dbReference type="NCBI Taxonomy" id="142588"/>
    <lineage>
        <taxon>Bacteria</taxon>
        <taxon>Bacillati</taxon>
        <taxon>Bacillota</taxon>
        <taxon>Bacilli</taxon>
        <taxon>Lactobacillales</taxon>
        <taxon>Carnobacteriaceae</taxon>
        <taxon>Isobaculum</taxon>
    </lineage>
</organism>
<feature type="signal peptide" evidence="2">
    <location>
        <begin position="1"/>
        <end position="28"/>
    </location>
</feature>
<dbReference type="AlphaFoldDB" id="A0A1H9Q1T6"/>
<keyword evidence="5" id="KW-1185">Reference proteome</keyword>
<dbReference type="Proteomes" id="UP000198948">
    <property type="component" value="Unassembled WGS sequence"/>
</dbReference>
<evidence type="ECO:0000313" key="5">
    <source>
        <dbReference type="Proteomes" id="UP000198948"/>
    </source>
</evidence>
<dbReference type="Gene3D" id="2.60.40.3050">
    <property type="match status" value="1"/>
</dbReference>
<evidence type="ECO:0000313" key="4">
    <source>
        <dbReference type="EMBL" id="SER54556.1"/>
    </source>
</evidence>
<evidence type="ECO:0000259" key="3">
    <source>
        <dbReference type="Pfam" id="PF12892"/>
    </source>
</evidence>
<dbReference type="InterPro" id="IPR038174">
    <property type="entry name" value="Strep_pil_link_sf"/>
</dbReference>
<proteinExistence type="predicted"/>
<evidence type="ECO:0000256" key="2">
    <source>
        <dbReference type="SAM" id="SignalP"/>
    </source>
</evidence>
<dbReference type="EMBL" id="FOHA01000001">
    <property type="protein sequence ID" value="SER54556.1"/>
    <property type="molecule type" value="Genomic_DNA"/>
</dbReference>
<keyword evidence="2" id="KW-0732">Signal</keyword>
<feature type="transmembrane region" description="Helical" evidence="1">
    <location>
        <begin position="181"/>
        <end position="200"/>
    </location>
</feature>
<protein>
    <submittedName>
        <fullName evidence="4">LPXTG-motif cell wall anchor domain-containing protein/pilin isopeptide linkage domain-containing protein</fullName>
    </submittedName>
</protein>
<feature type="domain" description="Streptococcal pilin isopeptide linkage" evidence="3">
    <location>
        <begin position="49"/>
        <end position="157"/>
    </location>
</feature>
<keyword evidence="1" id="KW-0812">Transmembrane</keyword>
<feature type="chain" id="PRO_5011440505" evidence="2">
    <location>
        <begin position="29"/>
        <end position="212"/>
    </location>
</feature>
<keyword evidence="1" id="KW-0472">Membrane</keyword>
<sequence>MNKKKLVKVLILIIGLLASSAYSQTVYADTFAEVTTSIPIQQQFESNKREMDSLFTYQLQAVNDASPMPTNQSVYEFTIKESETHTIPLTFAQPGVYRYQVKQVFPNGTIPGYSYDSRNLTIEVYVDYAQNQQLSAILLVKNEQGQKVGSLTFENSFFDPEIVDYQEDKGTLPQTGEEDSFLVSTIGIGCIWLLFSFLIYRDKLDNKNAKKN</sequence>
<gene>
    <name evidence="4" type="ORF">SAMN04488559_101303</name>
</gene>
<dbReference type="InterPro" id="IPR022464">
    <property type="entry name" value="Strep_pil_isopept_link"/>
</dbReference>
<reference evidence="4 5" key="1">
    <citation type="submission" date="2016-10" db="EMBL/GenBank/DDBJ databases">
        <authorList>
            <person name="de Groot N.N."/>
        </authorList>
    </citation>
    <scope>NUCLEOTIDE SEQUENCE [LARGE SCALE GENOMIC DNA]</scope>
    <source>
        <strain evidence="4 5">DSM 13760</strain>
    </source>
</reference>
<accession>A0A1H9Q1T6</accession>
<keyword evidence="1" id="KW-1133">Transmembrane helix</keyword>